<evidence type="ECO:0000313" key="1">
    <source>
        <dbReference type="EMBL" id="DAE12311.1"/>
    </source>
</evidence>
<organism evidence="1">
    <name type="scientific">Myoviridae sp. ctQYc56</name>
    <dbReference type="NCBI Taxonomy" id="2825100"/>
    <lineage>
        <taxon>Viruses</taxon>
        <taxon>Duplodnaviria</taxon>
        <taxon>Heunggongvirae</taxon>
        <taxon>Uroviricota</taxon>
        <taxon>Caudoviricetes</taxon>
    </lineage>
</organism>
<protein>
    <submittedName>
        <fullName evidence="1">Uncharacterized protein</fullName>
    </submittedName>
</protein>
<reference evidence="1" key="1">
    <citation type="journal article" date="2021" name="Proc. Natl. Acad. Sci. U.S.A.">
        <title>A Catalog of Tens of Thousands of Viruses from Human Metagenomes Reveals Hidden Associations with Chronic Diseases.</title>
        <authorList>
            <person name="Tisza M.J."/>
            <person name="Buck C.B."/>
        </authorList>
    </citation>
    <scope>NUCLEOTIDE SEQUENCE</scope>
    <source>
        <strain evidence="1">CtQYc56</strain>
    </source>
</reference>
<accession>A0A8S5PZ33</accession>
<name>A0A8S5PZ33_9CAUD</name>
<dbReference type="EMBL" id="BK015547">
    <property type="protein sequence ID" value="DAE12311.1"/>
    <property type="molecule type" value="Genomic_DNA"/>
</dbReference>
<sequence length="155" mass="16870">MSNVSALKNLAAKMCGVEVAKVPGTTNAEVIQFIADNNKSAVAKTSGLKSATSKQDKWTVTDDHLTISGNFAFASGTVTITENVKRVDLNIQTQPRPIQDSISICAMSPFESDVAMRLVLCYIWKSSGYINFLKADGTDFQANETFKFGFPYVTK</sequence>
<proteinExistence type="predicted"/>